<dbReference type="EMBL" id="GBXM01064743">
    <property type="protein sequence ID" value="JAH43834.1"/>
    <property type="molecule type" value="Transcribed_RNA"/>
</dbReference>
<accession>A0A0E9SR61</accession>
<organism evidence="1">
    <name type="scientific">Anguilla anguilla</name>
    <name type="common">European freshwater eel</name>
    <name type="synonym">Muraena anguilla</name>
    <dbReference type="NCBI Taxonomy" id="7936"/>
    <lineage>
        <taxon>Eukaryota</taxon>
        <taxon>Metazoa</taxon>
        <taxon>Chordata</taxon>
        <taxon>Craniata</taxon>
        <taxon>Vertebrata</taxon>
        <taxon>Euteleostomi</taxon>
        <taxon>Actinopterygii</taxon>
        <taxon>Neopterygii</taxon>
        <taxon>Teleostei</taxon>
        <taxon>Anguilliformes</taxon>
        <taxon>Anguillidae</taxon>
        <taxon>Anguilla</taxon>
    </lineage>
</organism>
<sequence>MLSFTTGLAFWHQL</sequence>
<proteinExistence type="predicted"/>
<evidence type="ECO:0000313" key="1">
    <source>
        <dbReference type="EMBL" id="JAH43834.1"/>
    </source>
</evidence>
<name>A0A0E9SR61_ANGAN</name>
<reference evidence="1" key="2">
    <citation type="journal article" date="2015" name="Fish Shellfish Immunol.">
        <title>Early steps in the European eel (Anguilla anguilla)-Vibrio vulnificus interaction in the gills: Role of the RtxA13 toxin.</title>
        <authorList>
            <person name="Callol A."/>
            <person name="Pajuelo D."/>
            <person name="Ebbesson L."/>
            <person name="Teles M."/>
            <person name="MacKenzie S."/>
            <person name="Amaro C."/>
        </authorList>
    </citation>
    <scope>NUCLEOTIDE SEQUENCE</scope>
</reference>
<reference evidence="1" key="1">
    <citation type="submission" date="2014-11" db="EMBL/GenBank/DDBJ databases">
        <authorList>
            <person name="Amaro Gonzalez C."/>
        </authorList>
    </citation>
    <scope>NUCLEOTIDE SEQUENCE</scope>
</reference>
<protein>
    <submittedName>
        <fullName evidence="1">Uncharacterized protein</fullName>
    </submittedName>
</protein>